<evidence type="ECO:0000313" key="3">
    <source>
        <dbReference type="EMBL" id="TKK85661.1"/>
    </source>
</evidence>
<evidence type="ECO:0000259" key="2">
    <source>
        <dbReference type="PROSITE" id="PS50837"/>
    </source>
</evidence>
<dbReference type="PROSITE" id="PS50837">
    <property type="entry name" value="NACHT"/>
    <property type="match status" value="1"/>
</dbReference>
<dbReference type="RefSeq" id="WP_137249525.1">
    <property type="nucleotide sequence ID" value="NZ_SZQA01000026.1"/>
</dbReference>
<dbReference type="Gene3D" id="3.40.50.300">
    <property type="entry name" value="P-loop containing nucleotide triphosphate hydrolases"/>
    <property type="match status" value="1"/>
</dbReference>
<name>A0A4U3M9Q1_9ACTN</name>
<gene>
    <name evidence="3" type="ORF">FDA94_25060</name>
</gene>
<feature type="domain" description="NACHT" evidence="2">
    <location>
        <begin position="112"/>
        <end position="228"/>
    </location>
</feature>
<organism evidence="3 4">
    <name type="scientific">Herbidospora galbida</name>
    <dbReference type="NCBI Taxonomy" id="2575442"/>
    <lineage>
        <taxon>Bacteria</taxon>
        <taxon>Bacillati</taxon>
        <taxon>Actinomycetota</taxon>
        <taxon>Actinomycetes</taxon>
        <taxon>Streptosporangiales</taxon>
        <taxon>Streptosporangiaceae</taxon>
        <taxon>Herbidospora</taxon>
    </lineage>
</organism>
<accession>A0A4U3M9Q1</accession>
<evidence type="ECO:0000256" key="1">
    <source>
        <dbReference type="SAM" id="MobiDB-lite"/>
    </source>
</evidence>
<dbReference type="EMBL" id="SZQA01000026">
    <property type="protein sequence ID" value="TKK85661.1"/>
    <property type="molecule type" value="Genomic_DNA"/>
</dbReference>
<dbReference type="AlphaFoldDB" id="A0A4U3M9Q1"/>
<proteinExistence type="predicted"/>
<dbReference type="InterPro" id="IPR007111">
    <property type="entry name" value="NACHT_NTPase"/>
</dbReference>
<keyword evidence="4" id="KW-1185">Reference proteome</keyword>
<reference evidence="3 4" key="1">
    <citation type="submission" date="2019-04" db="EMBL/GenBank/DDBJ databases">
        <title>Herbidospora sp. NEAU-GS14.nov., a novel actinomycete isolated from soil.</title>
        <authorList>
            <person name="Han L."/>
        </authorList>
    </citation>
    <scope>NUCLEOTIDE SEQUENCE [LARGE SCALE GENOMIC DNA]</scope>
    <source>
        <strain evidence="3 4">NEAU-GS14</strain>
    </source>
</reference>
<dbReference type="SUPFAM" id="SSF52540">
    <property type="entry name" value="P-loop containing nucleoside triphosphate hydrolases"/>
    <property type="match status" value="1"/>
</dbReference>
<dbReference type="Proteomes" id="UP000308705">
    <property type="component" value="Unassembled WGS sequence"/>
</dbReference>
<evidence type="ECO:0000313" key="4">
    <source>
        <dbReference type="Proteomes" id="UP000308705"/>
    </source>
</evidence>
<comment type="caution">
    <text evidence="3">The sequence shown here is derived from an EMBL/GenBank/DDBJ whole genome shotgun (WGS) entry which is preliminary data.</text>
</comment>
<dbReference type="Pfam" id="PF05729">
    <property type="entry name" value="NACHT"/>
    <property type="match status" value="1"/>
</dbReference>
<dbReference type="InterPro" id="IPR027417">
    <property type="entry name" value="P-loop_NTPase"/>
</dbReference>
<dbReference type="OrthoDB" id="135105at2"/>
<sequence length="355" mass="39628">MDQAPLEALLPYGGGLLALFVLLWAADKFTGGIVEELGKQLLGRFQSNRQQDVLKPKALRAYTAAVRQNYSSHTMGFRRDDAPIMVEKVYVPARYEVDGERLALEERLRDADRAVIVGEPGAGKSMLLKSLMLQWAKNPSGRSIPVLIDLHLYGTNRSNLTDLMVRSLSHGKWQFTPRQLESALADGRLRLYFDGLDEILQAHYNAALSDIKNLARQYHGCPIFVTCRDEVYDGELAAEFGPPIAVVDLDDETLRLLLRHLLESDQRVEALFRSLQENRPVLALARSPMLLTMIAYLYAEGVFGGRGELMPRSRWEFYERPSPICCAATRPEGSARSPGTAPRSSSRSCGKSPCC</sequence>
<protein>
    <submittedName>
        <fullName evidence="3">NACHT domain-containing protein</fullName>
    </submittedName>
</protein>
<feature type="region of interest" description="Disordered" evidence="1">
    <location>
        <begin position="329"/>
        <end position="355"/>
    </location>
</feature>